<accession>A0A1J5QAG5</accession>
<dbReference type="AlphaFoldDB" id="A0A1J5QAG5"/>
<gene>
    <name evidence="2" type="primary">atzF_8</name>
    <name evidence="2" type="ORF">GALL_414160</name>
</gene>
<keyword evidence="2" id="KW-0378">Hydrolase</keyword>
<protein>
    <submittedName>
        <fullName evidence="2">Allophanate hydrolase</fullName>
        <ecNumber evidence="2">3.5.1.54</ecNumber>
    </submittedName>
</protein>
<name>A0A1J5QAG5_9ZZZZ</name>
<dbReference type="Gene3D" id="3.10.490.10">
    <property type="entry name" value="Gamma-glutamyl cyclotransferase-like"/>
    <property type="match status" value="1"/>
</dbReference>
<dbReference type="GO" id="GO:0004039">
    <property type="term" value="F:allophanate hydrolase activity"/>
    <property type="evidence" value="ECO:0007669"/>
    <property type="project" value="UniProtKB-EC"/>
</dbReference>
<sequence>MWELPATAFGSFVAGIPAPLGIGSLQLEDGSTVAGFICEGIGVEGAKDITAFGGWRAYLQS</sequence>
<dbReference type="EMBL" id="MLJW01001744">
    <property type="protein sequence ID" value="OIQ76900.1"/>
    <property type="molecule type" value="Genomic_DNA"/>
</dbReference>
<dbReference type="Pfam" id="PF21986">
    <property type="entry name" value="AH_C"/>
    <property type="match status" value="1"/>
</dbReference>
<organism evidence="2">
    <name type="scientific">mine drainage metagenome</name>
    <dbReference type="NCBI Taxonomy" id="410659"/>
    <lineage>
        <taxon>unclassified sequences</taxon>
        <taxon>metagenomes</taxon>
        <taxon>ecological metagenomes</taxon>
    </lineage>
</organism>
<dbReference type="InterPro" id="IPR053844">
    <property type="entry name" value="AH_C"/>
</dbReference>
<feature type="domain" description="Allophanate hydrolase C-terminal" evidence="1">
    <location>
        <begin position="1"/>
        <end position="60"/>
    </location>
</feature>
<proteinExistence type="predicted"/>
<reference evidence="2" key="1">
    <citation type="submission" date="2016-10" db="EMBL/GenBank/DDBJ databases">
        <title>Sequence of Gallionella enrichment culture.</title>
        <authorList>
            <person name="Poehlein A."/>
            <person name="Muehling M."/>
            <person name="Daniel R."/>
        </authorList>
    </citation>
    <scope>NUCLEOTIDE SEQUENCE</scope>
</reference>
<evidence type="ECO:0000313" key="2">
    <source>
        <dbReference type="EMBL" id="OIQ76900.1"/>
    </source>
</evidence>
<dbReference type="EC" id="3.5.1.54" evidence="2"/>
<evidence type="ECO:0000259" key="1">
    <source>
        <dbReference type="Pfam" id="PF21986"/>
    </source>
</evidence>
<comment type="caution">
    <text evidence="2">The sequence shown here is derived from an EMBL/GenBank/DDBJ whole genome shotgun (WGS) entry which is preliminary data.</text>
</comment>